<dbReference type="KEGG" id="abq:ABAZ39_14735"/>
<evidence type="ECO:0000313" key="2">
    <source>
        <dbReference type="EMBL" id="AIB13216.1"/>
    </source>
</evidence>
<dbReference type="Proteomes" id="UP000027186">
    <property type="component" value="Plasmid AbAZ39_p1"/>
</dbReference>
<sequence length="412" mass="45173">MALRSRAPELEAMPPIPVEGLMSKDTERASPPLHIHFGDRMLDDAARNIVDAMKRTERGEVVPPQRHLSFEGWDALAHAFRVAGLSGQTSVAVIAALKGIAREDEFPCEAPDVSASPAPWDRSALANLRRKWLHYHALGKRTIAGQRVAEDLAPSVPAFEVACDEIDQLRQRVEQAEVDIARLRGCLWRTSRDGFGAGTGEIDRDDSYKGYALDIQIDPVTSTLHAVAPEISDVVHAEGRTAADLWQAFRDSVDEYLAACAEKGREPQKPQYRYTLEELWAGITPDNRPDLVDWRADVGRGPPIMSNNGQQEQGWVRQLTDLDMIGIADALTRGTGADCPAPEIEVLALAPALSQGGGIDEHIAAIRHRARVLVVAGSEIGWTIVPPEELDAAVTQLEQALVLYRQVKEHLA</sequence>
<accession>A0A060DG93</accession>
<gene>
    <name evidence="2" type="ORF">ABAZ39_14735</name>
</gene>
<dbReference type="InterPro" id="IPR035069">
    <property type="entry name" value="TTHA1013/TTHA0281-like"/>
</dbReference>
<reference evidence="2 3" key="1">
    <citation type="journal article" date="2014" name="Genome Announc.">
        <title>Complete Genome Sequence of the Model Rhizosphere Strain Azospirillum brasilense Az39, Successfully Applied in Agriculture.</title>
        <authorList>
            <person name="Rivera D."/>
            <person name="Revale S."/>
            <person name="Molina R."/>
            <person name="Gualpa J."/>
            <person name="Puente M."/>
            <person name="Maroniche G."/>
            <person name="Paris G."/>
            <person name="Baker D."/>
            <person name="Clavijo B."/>
            <person name="McLay K."/>
            <person name="Spaepen S."/>
            <person name="Perticari A."/>
            <person name="Vazquez M."/>
            <person name="Wisniewski-Dye F."/>
            <person name="Watkins C."/>
            <person name="Martinez-Abarca F."/>
            <person name="Vanderleyden J."/>
            <person name="Cassan F."/>
        </authorList>
    </citation>
    <scope>NUCLEOTIDE SEQUENCE [LARGE SCALE GENOMIC DNA]</scope>
    <source>
        <strain evidence="2 3">Az39</strain>
        <plasmid evidence="2">AbAZ39_p1</plasmid>
    </source>
</reference>
<evidence type="ECO:0000256" key="1">
    <source>
        <dbReference type="SAM" id="Coils"/>
    </source>
</evidence>
<protein>
    <submittedName>
        <fullName evidence="2">Uncharacterized protein</fullName>
    </submittedName>
</protein>
<organism evidence="2 3">
    <name type="scientific">Azospirillum argentinense</name>
    <dbReference type="NCBI Taxonomy" id="2970906"/>
    <lineage>
        <taxon>Bacteria</taxon>
        <taxon>Pseudomonadati</taxon>
        <taxon>Pseudomonadota</taxon>
        <taxon>Alphaproteobacteria</taxon>
        <taxon>Rhodospirillales</taxon>
        <taxon>Azospirillaceae</taxon>
        <taxon>Azospirillum</taxon>
    </lineage>
</organism>
<dbReference type="AlphaFoldDB" id="A0A060DG93"/>
<name>A0A060DG93_9PROT</name>
<keyword evidence="2" id="KW-0614">Plasmid</keyword>
<evidence type="ECO:0000313" key="3">
    <source>
        <dbReference type="Proteomes" id="UP000027186"/>
    </source>
</evidence>
<dbReference type="EMBL" id="CP007794">
    <property type="protein sequence ID" value="AIB13216.1"/>
    <property type="molecule type" value="Genomic_DNA"/>
</dbReference>
<geneLocation type="plasmid" evidence="2 3">
    <name>AbAZ39_p1</name>
</geneLocation>
<feature type="coiled-coil region" evidence="1">
    <location>
        <begin position="159"/>
        <end position="186"/>
    </location>
</feature>
<keyword evidence="1" id="KW-0175">Coiled coil</keyword>
<proteinExistence type="predicted"/>
<dbReference type="SUPFAM" id="SSF143100">
    <property type="entry name" value="TTHA1013/TTHA0281-like"/>
    <property type="match status" value="1"/>
</dbReference>